<dbReference type="PANTHER" id="PTHR10587">
    <property type="entry name" value="GLYCOSYL TRANSFERASE-RELATED"/>
    <property type="match status" value="1"/>
</dbReference>
<dbReference type="PANTHER" id="PTHR10587:SF133">
    <property type="entry name" value="CHITIN DEACETYLASE 1-RELATED"/>
    <property type="match status" value="1"/>
</dbReference>
<evidence type="ECO:0000259" key="4">
    <source>
        <dbReference type="PROSITE" id="PS51677"/>
    </source>
</evidence>
<feature type="region of interest" description="Disordered" evidence="3">
    <location>
        <begin position="46"/>
        <end position="67"/>
    </location>
</feature>
<evidence type="ECO:0000313" key="5">
    <source>
        <dbReference type="EMBL" id="KAG0255470.1"/>
    </source>
</evidence>
<dbReference type="Gene3D" id="3.20.20.370">
    <property type="entry name" value="Glycoside hydrolase/deacetylase"/>
    <property type="match status" value="1"/>
</dbReference>
<accession>A0A9P6U0R5</accession>
<dbReference type="Pfam" id="PF01522">
    <property type="entry name" value="Polysacc_deac_1"/>
    <property type="match status" value="1"/>
</dbReference>
<protein>
    <submittedName>
        <fullName evidence="5">Chitin deacetylase</fullName>
    </submittedName>
</protein>
<feature type="compositionally biased region" description="Low complexity" evidence="3">
    <location>
        <begin position="373"/>
        <end position="385"/>
    </location>
</feature>
<dbReference type="Proteomes" id="UP000726737">
    <property type="component" value="Unassembled WGS sequence"/>
</dbReference>
<organism evidence="5 6">
    <name type="scientific">Mortierella polycephala</name>
    <dbReference type="NCBI Taxonomy" id="41804"/>
    <lineage>
        <taxon>Eukaryota</taxon>
        <taxon>Fungi</taxon>
        <taxon>Fungi incertae sedis</taxon>
        <taxon>Mucoromycota</taxon>
        <taxon>Mortierellomycotina</taxon>
        <taxon>Mortierellomycetes</taxon>
        <taxon>Mortierellales</taxon>
        <taxon>Mortierellaceae</taxon>
        <taxon>Mortierella</taxon>
    </lineage>
</organism>
<dbReference type="GO" id="GO:0005975">
    <property type="term" value="P:carbohydrate metabolic process"/>
    <property type="evidence" value="ECO:0007669"/>
    <property type="project" value="InterPro"/>
</dbReference>
<dbReference type="SUPFAM" id="SSF88713">
    <property type="entry name" value="Glycoside hydrolase/deacetylase"/>
    <property type="match status" value="1"/>
</dbReference>
<dbReference type="GO" id="GO:0016020">
    <property type="term" value="C:membrane"/>
    <property type="evidence" value="ECO:0007669"/>
    <property type="project" value="TreeGrafter"/>
</dbReference>
<dbReference type="AlphaFoldDB" id="A0A9P6U0R5"/>
<evidence type="ECO:0000256" key="2">
    <source>
        <dbReference type="ARBA" id="ARBA00022801"/>
    </source>
</evidence>
<proteinExistence type="predicted"/>
<dbReference type="GO" id="GO:0046872">
    <property type="term" value="F:metal ion binding"/>
    <property type="evidence" value="ECO:0007669"/>
    <property type="project" value="UniProtKB-KW"/>
</dbReference>
<evidence type="ECO:0000256" key="3">
    <source>
        <dbReference type="SAM" id="MobiDB-lite"/>
    </source>
</evidence>
<reference evidence="5" key="1">
    <citation type="journal article" date="2020" name="Fungal Divers.">
        <title>Resolving the Mortierellaceae phylogeny through synthesis of multi-gene phylogenetics and phylogenomics.</title>
        <authorList>
            <person name="Vandepol N."/>
            <person name="Liber J."/>
            <person name="Desiro A."/>
            <person name="Na H."/>
            <person name="Kennedy M."/>
            <person name="Barry K."/>
            <person name="Grigoriev I.V."/>
            <person name="Miller A.N."/>
            <person name="O'Donnell K."/>
            <person name="Stajich J.E."/>
            <person name="Bonito G."/>
        </authorList>
    </citation>
    <scope>NUCLEOTIDE SEQUENCE</scope>
    <source>
        <strain evidence="5">KOD948</strain>
    </source>
</reference>
<dbReference type="OrthoDB" id="407355at2759"/>
<feature type="compositionally biased region" description="Basic and acidic residues" evidence="3">
    <location>
        <begin position="355"/>
        <end position="370"/>
    </location>
</feature>
<dbReference type="PROSITE" id="PS51677">
    <property type="entry name" value="NODB"/>
    <property type="match status" value="1"/>
</dbReference>
<dbReference type="InterPro" id="IPR011330">
    <property type="entry name" value="Glyco_hydro/deAcase_b/a-brl"/>
</dbReference>
<evidence type="ECO:0000313" key="6">
    <source>
        <dbReference type="Proteomes" id="UP000726737"/>
    </source>
</evidence>
<dbReference type="GO" id="GO:0009272">
    <property type="term" value="P:fungal-type cell wall biogenesis"/>
    <property type="evidence" value="ECO:0007669"/>
    <property type="project" value="UniProtKB-ARBA"/>
</dbReference>
<dbReference type="InterPro" id="IPR002509">
    <property type="entry name" value="NODB_dom"/>
</dbReference>
<sequence>MKESPSGNKVGRKLSTLTVLGSVALILGLFSSTVEAATAEVVHKLDKSRPAGQSPWPDSGHPPSVNSPEVKAWVKQVDWSKVPKLPIRHTPSHGHAPECPSSHVNKEDCWWTCNGCYAPDDIIDCPKKNVWGLTFDDGPSPKTTMDMLDLLEEKEVNATFFVTGSKSTKAPWLLKETINRGHHLASHTWSHFGLTTLTNEQIVAEFKWTEQFIFHHTGYRIKYYRPPYGDVDNRVRAIARELGFKTVIWTDEWDTQDWQLSEKTITSKQIVGIFKNGLSDIQRRDRGIITLQHDGHQEMVDMARTLLTMGLKNGMQPMNVAQCLGDDVGYNAVPTEPGTKPETRPETKPASNKAPKADEKKAKESTKNGSKDPAPAVAAAVPKPATKGDITTLVKEKETTKSDASRVLVTLAMSAFCVVTAALVL</sequence>
<dbReference type="EMBL" id="JAAAJA010000347">
    <property type="protein sequence ID" value="KAG0255470.1"/>
    <property type="molecule type" value="Genomic_DNA"/>
</dbReference>
<evidence type="ECO:0000256" key="1">
    <source>
        <dbReference type="ARBA" id="ARBA00022723"/>
    </source>
</evidence>
<name>A0A9P6U0R5_9FUNG</name>
<comment type="caution">
    <text evidence="5">The sequence shown here is derived from an EMBL/GenBank/DDBJ whole genome shotgun (WGS) entry which is preliminary data.</text>
</comment>
<keyword evidence="6" id="KW-1185">Reference proteome</keyword>
<feature type="domain" description="NodB homology" evidence="4">
    <location>
        <begin position="129"/>
        <end position="323"/>
    </location>
</feature>
<dbReference type="InterPro" id="IPR050248">
    <property type="entry name" value="Polysacc_deacetylase_ArnD"/>
</dbReference>
<keyword evidence="2" id="KW-0378">Hydrolase</keyword>
<gene>
    <name evidence="5" type="primary">CDA2_9</name>
    <name evidence="5" type="ORF">BG011_005100</name>
</gene>
<keyword evidence="1" id="KW-0479">Metal-binding</keyword>
<feature type="region of interest" description="Disordered" evidence="3">
    <location>
        <begin position="331"/>
        <end position="391"/>
    </location>
</feature>
<dbReference type="GO" id="GO:0004099">
    <property type="term" value="F:chitin deacetylase activity"/>
    <property type="evidence" value="ECO:0007669"/>
    <property type="project" value="TreeGrafter"/>
</dbReference>